<evidence type="ECO:0000313" key="3">
    <source>
        <dbReference type="Proteomes" id="UP000598996"/>
    </source>
</evidence>
<sequence>MTSAALVTAVVLVAAIPTPLPVPQGWAGSIDPCGGDWDWTTGQLGAAHADPNWPADLGADQSGPGDGIDEDEPGGGTGEDEPGGGTGEDEPGDGTGEDEPGDGGDQFGPDGGGDEGQSSGGSVANPPDGGALDEPVWDEAEAEPGSNRVEGEAGQDMLDEVRSGAITKCSVAMVDGGWEQPVEPARPYLPALTAPVPTHLAPKCGTVVGTTKTVSLSAAFDTTYAPRPTEAFFEYEVDDQLVNARVPVEGPRAVLEFAPGELGPGESYRWRVRGTPDDAPAPTWSDWCTFTVAGDALDLRELDPSEVAALLELGIRPERRYPVTLTAAQWRLVREPFEFDPGVGGGEVPAFVGKVPRTAGRLTLTGAEWTKLILELAGWAGIVQFGNDEVEPEFRTGIAQYWTTADRISAQLGGPAHPGLGLR</sequence>
<protein>
    <submittedName>
        <fullName evidence="2">Uncharacterized protein</fullName>
    </submittedName>
</protein>
<dbReference type="EMBL" id="JAENHO010000011">
    <property type="protein sequence ID" value="MBL7259438.1"/>
    <property type="molecule type" value="Genomic_DNA"/>
</dbReference>
<feature type="compositionally biased region" description="Acidic residues" evidence="1">
    <location>
        <begin position="67"/>
        <end position="102"/>
    </location>
</feature>
<proteinExistence type="predicted"/>
<feature type="compositionally biased region" description="Gly residues" evidence="1">
    <location>
        <begin position="103"/>
        <end position="119"/>
    </location>
</feature>
<keyword evidence="3" id="KW-1185">Reference proteome</keyword>
<organism evidence="2 3">
    <name type="scientific">Paractinoplanes lichenicola</name>
    <dbReference type="NCBI Taxonomy" id="2802976"/>
    <lineage>
        <taxon>Bacteria</taxon>
        <taxon>Bacillati</taxon>
        <taxon>Actinomycetota</taxon>
        <taxon>Actinomycetes</taxon>
        <taxon>Micromonosporales</taxon>
        <taxon>Micromonosporaceae</taxon>
        <taxon>Paractinoplanes</taxon>
    </lineage>
</organism>
<reference evidence="2 3" key="1">
    <citation type="submission" date="2021-01" db="EMBL/GenBank/DDBJ databases">
        <title>Actinoplanes sp. nov. LDG1-01 isolated from lichen.</title>
        <authorList>
            <person name="Saeng-In P."/>
            <person name="Phongsopitanun W."/>
            <person name="Kanchanasin P."/>
            <person name="Yuki M."/>
            <person name="Kudo T."/>
            <person name="Ohkuma M."/>
            <person name="Tanasupawat S."/>
        </authorList>
    </citation>
    <scope>NUCLEOTIDE SEQUENCE [LARGE SCALE GENOMIC DNA]</scope>
    <source>
        <strain evidence="2 3">LDG1-01</strain>
    </source>
</reference>
<dbReference type="RefSeq" id="WP_202996141.1">
    <property type="nucleotide sequence ID" value="NZ_JAENHO010000011.1"/>
</dbReference>
<name>A0ABS1VYE3_9ACTN</name>
<evidence type="ECO:0000256" key="1">
    <source>
        <dbReference type="SAM" id="MobiDB-lite"/>
    </source>
</evidence>
<evidence type="ECO:0000313" key="2">
    <source>
        <dbReference type="EMBL" id="MBL7259438.1"/>
    </source>
</evidence>
<comment type="caution">
    <text evidence="2">The sequence shown here is derived from an EMBL/GenBank/DDBJ whole genome shotgun (WGS) entry which is preliminary data.</text>
</comment>
<dbReference type="Proteomes" id="UP000598996">
    <property type="component" value="Unassembled WGS sequence"/>
</dbReference>
<gene>
    <name evidence="2" type="ORF">JKJ07_34495</name>
</gene>
<feature type="region of interest" description="Disordered" evidence="1">
    <location>
        <begin position="33"/>
        <end position="135"/>
    </location>
</feature>
<accession>A0ABS1VYE3</accession>